<name>A0A9X3B367_9GAMM</name>
<proteinExistence type="predicted"/>
<feature type="region of interest" description="Disordered" evidence="1">
    <location>
        <begin position="1"/>
        <end position="23"/>
    </location>
</feature>
<sequence>MTLLAFRHGRSRQHTESAHTETLRAERDRLQARIEAARAGDAGRGFAVVARGTPARLAHQ</sequence>
<reference evidence="2" key="2">
    <citation type="journal article" date="2022" name="Syst. Appl. Microbiol.">
        <title>Chromohalobacter moromii sp. nov., a moderately halophilic bacterium isolated from lupine-based moromi fermentation.</title>
        <authorList>
            <person name="Lulf R.H."/>
            <person name="Hilgarth M."/>
            <person name="Ehrmann M.A."/>
        </authorList>
    </citation>
    <scope>NUCLEOTIDE SEQUENCE</scope>
    <source>
        <strain evidence="2">TMW 2.2304</strain>
    </source>
</reference>
<dbReference type="AlphaFoldDB" id="A0A9X3B367"/>
<dbReference type="RefSeq" id="WP_247620461.1">
    <property type="nucleotide sequence ID" value="NZ_JAHXCZ010000002.1"/>
</dbReference>
<reference evidence="2" key="1">
    <citation type="submission" date="2021-07" db="EMBL/GenBank/DDBJ databases">
        <authorList>
            <person name="Luelf R.H."/>
        </authorList>
    </citation>
    <scope>NUCLEOTIDE SEQUENCE</scope>
    <source>
        <strain evidence="2">TMW 2.2304</strain>
    </source>
</reference>
<keyword evidence="3" id="KW-1185">Reference proteome</keyword>
<protein>
    <submittedName>
        <fullName evidence="2">Uncharacterized protein</fullName>
    </submittedName>
</protein>
<gene>
    <name evidence="2" type="ORF">KZO87_06195</name>
</gene>
<evidence type="ECO:0000313" key="3">
    <source>
        <dbReference type="Proteomes" id="UP001145353"/>
    </source>
</evidence>
<comment type="caution">
    <text evidence="2">The sequence shown here is derived from an EMBL/GenBank/DDBJ whole genome shotgun (WGS) entry which is preliminary data.</text>
</comment>
<dbReference type="EMBL" id="JAHXDE010000002">
    <property type="protein sequence ID" value="MCT8504960.1"/>
    <property type="molecule type" value="Genomic_DNA"/>
</dbReference>
<dbReference type="Gene3D" id="1.10.287.950">
    <property type="entry name" value="Methyl-accepting chemotaxis protein"/>
    <property type="match status" value="1"/>
</dbReference>
<dbReference type="Proteomes" id="UP001145353">
    <property type="component" value="Unassembled WGS sequence"/>
</dbReference>
<feature type="compositionally biased region" description="Basic and acidic residues" evidence="1">
    <location>
        <begin position="13"/>
        <end position="23"/>
    </location>
</feature>
<evidence type="ECO:0000313" key="2">
    <source>
        <dbReference type="EMBL" id="MCT8504960.1"/>
    </source>
</evidence>
<evidence type="ECO:0000256" key="1">
    <source>
        <dbReference type="SAM" id="MobiDB-lite"/>
    </source>
</evidence>
<dbReference type="SUPFAM" id="SSF58104">
    <property type="entry name" value="Methyl-accepting chemotaxis protein (MCP) signaling domain"/>
    <property type="match status" value="1"/>
</dbReference>
<accession>A0A9X3B367</accession>
<organism evidence="2 3">
    <name type="scientific">Chromohalobacter moromii</name>
    <dbReference type="NCBI Taxonomy" id="2860329"/>
    <lineage>
        <taxon>Bacteria</taxon>
        <taxon>Pseudomonadati</taxon>
        <taxon>Pseudomonadota</taxon>
        <taxon>Gammaproteobacteria</taxon>
        <taxon>Oceanospirillales</taxon>
        <taxon>Halomonadaceae</taxon>
        <taxon>Chromohalobacter</taxon>
    </lineage>
</organism>